<dbReference type="GO" id="GO:0047499">
    <property type="term" value="F:calcium-independent phospholipase A2 activity"/>
    <property type="evidence" value="ECO:0007669"/>
    <property type="project" value="TreeGrafter"/>
</dbReference>
<evidence type="ECO:0000259" key="4">
    <source>
        <dbReference type="PROSITE" id="PS51635"/>
    </source>
</evidence>
<keyword evidence="2" id="KW-0378">Hydrolase</keyword>
<accession>A0AAN7PJI4</accession>
<feature type="active site" description="Nucleophile" evidence="2">
    <location>
        <position position="496"/>
    </location>
</feature>
<dbReference type="PANTHER" id="PTHR24185:SF8">
    <property type="entry name" value="PNPLA DOMAIN-CONTAINING PROTEIN"/>
    <property type="match status" value="1"/>
</dbReference>
<dbReference type="GO" id="GO:0016020">
    <property type="term" value="C:membrane"/>
    <property type="evidence" value="ECO:0007669"/>
    <property type="project" value="TreeGrafter"/>
</dbReference>
<dbReference type="Proteomes" id="UP001309876">
    <property type="component" value="Unassembled WGS sequence"/>
</dbReference>
<protein>
    <recommendedName>
        <fullName evidence="4">PNPLA domain-containing protein</fullName>
    </recommendedName>
</protein>
<comment type="caution">
    <text evidence="5">The sequence shown here is derived from an EMBL/GenBank/DDBJ whole genome shotgun (WGS) entry which is preliminary data.</text>
</comment>
<evidence type="ECO:0000256" key="2">
    <source>
        <dbReference type="PROSITE-ProRule" id="PRU01161"/>
    </source>
</evidence>
<feature type="region of interest" description="Disordered" evidence="3">
    <location>
        <begin position="918"/>
        <end position="940"/>
    </location>
</feature>
<keyword evidence="6" id="KW-1185">Reference proteome</keyword>
<dbReference type="GO" id="GO:0016042">
    <property type="term" value="P:lipid catabolic process"/>
    <property type="evidence" value="ECO:0007669"/>
    <property type="project" value="UniProtKB-UniRule"/>
</dbReference>
<proteinExistence type="predicted"/>
<dbReference type="InterPro" id="IPR002641">
    <property type="entry name" value="PNPLA_dom"/>
</dbReference>
<keyword evidence="2" id="KW-0442">Lipid degradation</keyword>
<feature type="short sequence motif" description="DGA/G" evidence="2">
    <location>
        <begin position="654"/>
        <end position="656"/>
    </location>
</feature>
<feature type="domain" description="PNPLA" evidence="4">
    <location>
        <begin position="456"/>
        <end position="667"/>
    </location>
</feature>
<comment type="caution">
    <text evidence="2">Lacks conserved residue(s) required for the propagation of feature annotation.</text>
</comment>
<dbReference type="InterPro" id="IPR016035">
    <property type="entry name" value="Acyl_Trfase/lysoPLipase"/>
</dbReference>
<feature type="active site" description="Proton acceptor" evidence="2">
    <location>
        <position position="654"/>
    </location>
</feature>
<dbReference type="GO" id="GO:0019369">
    <property type="term" value="P:arachidonate metabolic process"/>
    <property type="evidence" value="ECO:0007669"/>
    <property type="project" value="TreeGrafter"/>
</dbReference>
<dbReference type="EMBL" id="JAVRRJ010000016">
    <property type="protein sequence ID" value="KAK5080311.1"/>
    <property type="molecule type" value="Genomic_DNA"/>
</dbReference>
<organism evidence="5 6">
    <name type="scientific">Lithohypha guttulata</name>
    <dbReference type="NCBI Taxonomy" id="1690604"/>
    <lineage>
        <taxon>Eukaryota</taxon>
        <taxon>Fungi</taxon>
        <taxon>Dikarya</taxon>
        <taxon>Ascomycota</taxon>
        <taxon>Pezizomycotina</taxon>
        <taxon>Eurotiomycetes</taxon>
        <taxon>Chaetothyriomycetidae</taxon>
        <taxon>Chaetothyriales</taxon>
        <taxon>Trichomeriaceae</taxon>
        <taxon>Lithohypha</taxon>
    </lineage>
</organism>
<evidence type="ECO:0000256" key="1">
    <source>
        <dbReference type="ARBA" id="ARBA00023098"/>
    </source>
</evidence>
<dbReference type="AlphaFoldDB" id="A0AAN7PJI4"/>
<name>A0AAN7PJI4_9EURO</name>
<dbReference type="PROSITE" id="PS51635">
    <property type="entry name" value="PNPLA"/>
    <property type="match status" value="1"/>
</dbReference>
<dbReference type="SUPFAM" id="SSF52151">
    <property type="entry name" value="FabD/lysophospholipase-like"/>
    <property type="match status" value="1"/>
</dbReference>
<dbReference type="GO" id="GO:0046486">
    <property type="term" value="P:glycerolipid metabolic process"/>
    <property type="evidence" value="ECO:0007669"/>
    <property type="project" value="UniProtKB-ARBA"/>
</dbReference>
<dbReference type="CDD" id="cd07199">
    <property type="entry name" value="Pat17_PNPLA8_PNPLA9_like"/>
    <property type="match status" value="1"/>
</dbReference>
<evidence type="ECO:0000313" key="6">
    <source>
        <dbReference type="Proteomes" id="UP001309876"/>
    </source>
</evidence>
<keyword evidence="1 2" id="KW-0443">Lipid metabolism</keyword>
<evidence type="ECO:0000313" key="5">
    <source>
        <dbReference type="EMBL" id="KAK5080311.1"/>
    </source>
</evidence>
<dbReference type="Gene3D" id="3.40.1090.10">
    <property type="entry name" value="Cytosolic phospholipase A2 catalytic domain"/>
    <property type="match status" value="1"/>
</dbReference>
<evidence type="ECO:0000256" key="3">
    <source>
        <dbReference type="SAM" id="MobiDB-lite"/>
    </source>
</evidence>
<gene>
    <name evidence="5" type="ORF">LTR05_008671</name>
</gene>
<dbReference type="PANTHER" id="PTHR24185">
    <property type="entry name" value="CALCIUM-INDEPENDENT PHOSPHOLIPASE A2-GAMMA"/>
    <property type="match status" value="1"/>
</dbReference>
<feature type="short sequence motif" description="GXGXXG" evidence="2">
    <location>
        <begin position="460"/>
        <end position="465"/>
    </location>
</feature>
<sequence>MVSILLRCAHVQWLDLDQTDSHWTLTDSGRLRRIISDLPHPDRQQPSVVFFVGKRCKAETLRALYTSNNVSRRAAHGVANVLLDQTSDMAPHPVLLADCTLDATPTSLAGPWRMCHEAHRVTLAQHDLLDQDMVAFIQVNLLFSFSHVVCVFADDLGGNRAAARYVEKWTKLRLGTAGGLDVRPHLLVVTTESRDMDALMQVECHSCFDLTFESFYIVVLDKIAVMSNREKVRRILNHVIVDARQLRQERHLLLSASALADVFSRAVEAIGQDATTRVDLLTLSQHPAHSLARSLVARRLQHFLSLAVGPCPTSTIDQLLASALLVQGYIPTTHSFAPSIVFDRFFRPILDLVALPPRESTGGGSVTAVSIREQFASLFLHLGIHCTARDLRRQVLLRPAERTLSCGHPICEECLDGYYAPGYGVYTYVVDACLVCGRHVAMAFKVKGPTVMPSLLGFDGGGVRGVVALVLARRLQDALDVPYPFWEFFHSVVGTSVDGVIALDLIVHRSSLDESLARFRRWVTQIFPPKPYRCLPHCHKLRDLLIWLVRDSKYDSRVLETVMQQAFGTTQRLFEASSQSWSGLRLAIMATMASTSQLCIFTNYGGRADHHRDPGYRLLRPTKMAEEPLVARVTVAAPGYLRPKMVQGFGLLQDGGLRANNPIEAGLWELDSIWPGHARPRLVLSVGTGYQGSPAHELGGRRGFWYDSFMPRIIRAFLSSPCLHGQNSWISLLNRVDKAAQVDFFRLNLEFEEEEPALDDVAQIPWLCELTTNTTLNLIPYRNAIWASAFLFELIEQPLLSRGLYTCEGVIYCSFQDARPLLQAIRRAYTGPHIALDAKVLSRLGGDDDCCSGCGFFQSRVKFEVRHLDITVDLSIAFEKETRRHISSFPNTMQWFVDKQTRDGQLRSWHSVAKCPCSGSDRKRKTSWSGGSASKRARNG</sequence>
<reference evidence="5 6" key="1">
    <citation type="submission" date="2023-08" db="EMBL/GenBank/DDBJ databases">
        <title>Black Yeasts Isolated from many extreme environments.</title>
        <authorList>
            <person name="Coleine C."/>
            <person name="Stajich J.E."/>
            <person name="Selbmann L."/>
        </authorList>
    </citation>
    <scope>NUCLEOTIDE SEQUENCE [LARGE SCALE GENOMIC DNA]</scope>
    <source>
        <strain evidence="5 6">CCFEE 5910</strain>
    </source>
</reference>